<dbReference type="Proteomes" id="UP001341840">
    <property type="component" value="Unassembled WGS sequence"/>
</dbReference>
<organism evidence="2 3">
    <name type="scientific">Stylosanthes scabra</name>
    <dbReference type="NCBI Taxonomy" id="79078"/>
    <lineage>
        <taxon>Eukaryota</taxon>
        <taxon>Viridiplantae</taxon>
        <taxon>Streptophyta</taxon>
        <taxon>Embryophyta</taxon>
        <taxon>Tracheophyta</taxon>
        <taxon>Spermatophyta</taxon>
        <taxon>Magnoliopsida</taxon>
        <taxon>eudicotyledons</taxon>
        <taxon>Gunneridae</taxon>
        <taxon>Pentapetalae</taxon>
        <taxon>rosids</taxon>
        <taxon>fabids</taxon>
        <taxon>Fabales</taxon>
        <taxon>Fabaceae</taxon>
        <taxon>Papilionoideae</taxon>
        <taxon>50 kb inversion clade</taxon>
        <taxon>dalbergioids sensu lato</taxon>
        <taxon>Dalbergieae</taxon>
        <taxon>Pterocarpus clade</taxon>
        <taxon>Stylosanthes</taxon>
    </lineage>
</organism>
<dbReference type="EMBL" id="JASCZI010090879">
    <property type="protein sequence ID" value="MED6147423.1"/>
    <property type="molecule type" value="Genomic_DNA"/>
</dbReference>
<evidence type="ECO:0000313" key="2">
    <source>
        <dbReference type="EMBL" id="MED6147423.1"/>
    </source>
</evidence>
<dbReference type="PROSITE" id="PS50104">
    <property type="entry name" value="TIR"/>
    <property type="match status" value="1"/>
</dbReference>
<name>A0ABU6THR1_9FABA</name>
<dbReference type="InterPro" id="IPR044974">
    <property type="entry name" value="Disease_R_plants"/>
</dbReference>
<feature type="domain" description="TIR" evidence="1">
    <location>
        <begin position="1"/>
        <end position="110"/>
    </location>
</feature>
<evidence type="ECO:0000259" key="1">
    <source>
        <dbReference type="PROSITE" id="PS50104"/>
    </source>
</evidence>
<proteinExistence type="predicted"/>
<evidence type="ECO:0000313" key="3">
    <source>
        <dbReference type="Proteomes" id="UP001341840"/>
    </source>
</evidence>
<dbReference type="PANTHER" id="PTHR11017">
    <property type="entry name" value="LEUCINE-RICH REPEAT-CONTAINING PROTEIN"/>
    <property type="match status" value="1"/>
</dbReference>
<keyword evidence="3" id="KW-1185">Reference proteome</keyword>
<gene>
    <name evidence="2" type="ORF">PIB30_043893</name>
</gene>
<dbReference type="InterPro" id="IPR000157">
    <property type="entry name" value="TIR_dom"/>
</dbReference>
<sequence length="141" mass="16400">MFAIIVLFPNYASSTWCLDELLRILECKHSVGLQIVPVFYGVEPCDMRHRKGTFDEAFRKHEPRYGEGSDKVRRWRDAFSEIASYSGWHSKHQHEARFVESIAEHIHRKLIPKLPSFTKNRVGIASRLEEVIKLIGIMFAS</sequence>
<dbReference type="Pfam" id="PF01582">
    <property type="entry name" value="TIR"/>
    <property type="match status" value="1"/>
</dbReference>
<reference evidence="2 3" key="1">
    <citation type="journal article" date="2023" name="Plants (Basel)">
        <title>Bridging the Gap: Combining Genomics and Transcriptomics Approaches to Understand Stylosanthes scabra, an Orphan Legume from the Brazilian Caatinga.</title>
        <authorList>
            <person name="Ferreira-Neto J.R.C."/>
            <person name="da Silva M.D."/>
            <person name="Binneck E."/>
            <person name="de Melo N.F."/>
            <person name="da Silva R.H."/>
            <person name="de Melo A.L.T.M."/>
            <person name="Pandolfi V."/>
            <person name="Bustamante F.O."/>
            <person name="Brasileiro-Vidal A.C."/>
            <person name="Benko-Iseppon A.M."/>
        </authorList>
    </citation>
    <scope>NUCLEOTIDE SEQUENCE [LARGE SCALE GENOMIC DNA]</scope>
    <source>
        <tissue evidence="2">Leaves</tissue>
    </source>
</reference>
<dbReference type="Gene3D" id="3.40.50.10140">
    <property type="entry name" value="Toll/interleukin-1 receptor homology (TIR) domain"/>
    <property type="match status" value="1"/>
</dbReference>
<comment type="caution">
    <text evidence="2">The sequence shown here is derived from an EMBL/GenBank/DDBJ whole genome shotgun (WGS) entry which is preliminary data.</text>
</comment>
<dbReference type="PANTHER" id="PTHR11017:SF559">
    <property type="entry name" value="DISEASE RESISTANCE PROTEIN CHL1"/>
    <property type="match status" value="1"/>
</dbReference>
<dbReference type="InterPro" id="IPR035897">
    <property type="entry name" value="Toll_tir_struct_dom_sf"/>
</dbReference>
<accession>A0ABU6THR1</accession>
<dbReference type="SUPFAM" id="SSF52200">
    <property type="entry name" value="Toll/Interleukin receptor TIR domain"/>
    <property type="match status" value="1"/>
</dbReference>
<protein>
    <recommendedName>
        <fullName evidence="1">TIR domain-containing protein</fullName>
    </recommendedName>
</protein>